<dbReference type="Proteomes" id="UP000000822">
    <property type="component" value="Chromosome"/>
</dbReference>
<organism evidence="2 3">
    <name type="scientific">Oceanobacillus iheyensis (strain DSM 14371 / CIP 107618 / JCM 11309 / KCTC 3954 / HTE831)</name>
    <dbReference type="NCBI Taxonomy" id="221109"/>
    <lineage>
        <taxon>Bacteria</taxon>
        <taxon>Bacillati</taxon>
        <taxon>Bacillota</taxon>
        <taxon>Bacilli</taxon>
        <taxon>Bacillales</taxon>
        <taxon>Bacillaceae</taxon>
        <taxon>Oceanobacillus</taxon>
    </lineage>
</organism>
<dbReference type="AlphaFoldDB" id="Q8EL65"/>
<reference evidence="2 3" key="2">
    <citation type="journal article" date="2002" name="Nucleic Acids Res.">
        <title>Genome sequence of Oceanobacillus iheyensis isolated from the Iheya Ridge and its unexpected adaptive capabilities to extreme environments.</title>
        <authorList>
            <person name="Takami H."/>
            <person name="Takaki Y."/>
            <person name="Uchiyama I."/>
        </authorList>
    </citation>
    <scope>NUCLEOTIDE SEQUENCE [LARGE SCALE GENOMIC DNA]</scope>
    <source>
        <strain evidence="3">DSM 14371 / CIP 107618 / JCM 11309 / KCTC 3954 / HTE831</strain>
    </source>
</reference>
<dbReference type="HOGENOM" id="CLU_1208787_0_0_9"/>
<name>Q8EL65_OCEIH</name>
<accession>Q8EL65</accession>
<dbReference type="KEGG" id="oih:OB3366"/>
<evidence type="ECO:0000256" key="1">
    <source>
        <dbReference type="SAM" id="MobiDB-lite"/>
    </source>
</evidence>
<proteinExistence type="predicted"/>
<gene>
    <name evidence="2" type="ordered locus">OB3366</name>
</gene>
<dbReference type="EMBL" id="BA000028">
    <property type="protein sequence ID" value="BAC15322.1"/>
    <property type="molecule type" value="Genomic_DNA"/>
</dbReference>
<evidence type="ECO:0000313" key="2">
    <source>
        <dbReference type="EMBL" id="BAC15322.1"/>
    </source>
</evidence>
<keyword evidence="3" id="KW-1185">Reference proteome</keyword>
<sequence length="229" mass="24931">MVETTVNTGKTMWDGAVNFGKASFDVAAWAGEKLYGGGKAAVDFLFLDDMKTLVDNKATVGEKAMAGFFLLPIGKFGKAGKLVKEYDGFKVNSKGEVPAKKSKSNGDAKKTSSETSWSLNKEGATINGRKYSGHALERMAPKTPEVKAKLSTRAHKVAREKGLLPGSRQYSDFVQKYVQPRNVPPTVIEDVIKNGNRIQGNKSGTWVYDTKKLRVVLNDIGDVITVIPK</sequence>
<protein>
    <recommendedName>
        <fullName evidence="4">Pre-toxin TG domain-containing protein</fullName>
    </recommendedName>
</protein>
<evidence type="ECO:0000313" key="3">
    <source>
        <dbReference type="Proteomes" id="UP000000822"/>
    </source>
</evidence>
<reference evidence="2 3" key="1">
    <citation type="journal article" date="2001" name="FEMS Microbiol. Lett.">
        <title>Oceanobacillus iheyensis gen. nov., sp. nov., a deep-sea extremely halotolerant and alkaliphilic species isolated from a depth of 1050 m on the Iheya Ridge.</title>
        <authorList>
            <person name="Lu J."/>
            <person name="Nogi Y."/>
            <person name="Takami H."/>
        </authorList>
    </citation>
    <scope>NUCLEOTIDE SEQUENCE [LARGE SCALE GENOMIC DNA]</scope>
    <source>
        <strain evidence="3">DSM 14371 / CIP 107618 / JCM 11309 / KCTC 3954 / HTE831</strain>
    </source>
</reference>
<dbReference type="STRING" id="221109.gene:10735618"/>
<evidence type="ECO:0008006" key="4">
    <source>
        <dbReference type="Google" id="ProtNLM"/>
    </source>
</evidence>
<feature type="region of interest" description="Disordered" evidence="1">
    <location>
        <begin position="94"/>
        <end position="119"/>
    </location>
</feature>
<dbReference type="eggNOG" id="ENOG50334F1">
    <property type="taxonomic scope" value="Bacteria"/>
</dbReference>